<comment type="similarity">
    <text evidence="2">Belongs to the helicase family. RecQ subfamily.</text>
</comment>
<dbReference type="PANTHER" id="PTHR13710">
    <property type="entry name" value="DNA HELICASE RECQ FAMILY MEMBER"/>
    <property type="match status" value="1"/>
</dbReference>
<dbReference type="PROSITE" id="PS51194">
    <property type="entry name" value="HELICASE_CTER"/>
    <property type="match status" value="1"/>
</dbReference>
<dbReference type="PANTHER" id="PTHR13710:SF120">
    <property type="entry name" value="BIFUNCTIONAL 3'-5' EXONUCLEASE_ATP-DEPENDENT HELICASE WRN"/>
    <property type="match status" value="1"/>
</dbReference>
<name>A0AAV8VUM4_9CUCU</name>
<dbReference type="GO" id="GO:0005654">
    <property type="term" value="C:nucleoplasm"/>
    <property type="evidence" value="ECO:0007669"/>
    <property type="project" value="TreeGrafter"/>
</dbReference>
<evidence type="ECO:0000256" key="5">
    <source>
        <dbReference type="ARBA" id="ARBA00022806"/>
    </source>
</evidence>
<comment type="cofactor">
    <cofactor evidence="1">
        <name>Zn(2+)</name>
        <dbReference type="ChEBI" id="CHEBI:29105"/>
    </cofactor>
</comment>
<dbReference type="AlphaFoldDB" id="A0AAV8VUM4"/>
<dbReference type="GO" id="GO:0009378">
    <property type="term" value="F:four-way junction helicase activity"/>
    <property type="evidence" value="ECO:0007669"/>
    <property type="project" value="TreeGrafter"/>
</dbReference>
<dbReference type="GO" id="GO:0005737">
    <property type="term" value="C:cytoplasm"/>
    <property type="evidence" value="ECO:0007669"/>
    <property type="project" value="TreeGrafter"/>
</dbReference>
<dbReference type="Pfam" id="PF00270">
    <property type="entry name" value="DEAD"/>
    <property type="match status" value="1"/>
</dbReference>
<evidence type="ECO:0000256" key="6">
    <source>
        <dbReference type="ARBA" id="ARBA00022840"/>
    </source>
</evidence>
<dbReference type="FunFam" id="3.40.50.300:FF:001389">
    <property type="entry name" value="ATP-dependent DNA helicase RecQ"/>
    <property type="match status" value="1"/>
</dbReference>
<dbReference type="GO" id="GO:0005694">
    <property type="term" value="C:chromosome"/>
    <property type="evidence" value="ECO:0007669"/>
    <property type="project" value="TreeGrafter"/>
</dbReference>
<dbReference type="InterPro" id="IPR014001">
    <property type="entry name" value="Helicase_ATP-bd"/>
</dbReference>
<dbReference type="GO" id="GO:0003677">
    <property type="term" value="F:DNA binding"/>
    <property type="evidence" value="ECO:0007669"/>
    <property type="project" value="UniProtKB-KW"/>
</dbReference>
<feature type="compositionally biased region" description="Basic and acidic residues" evidence="12">
    <location>
        <begin position="927"/>
        <end position="936"/>
    </location>
</feature>
<feature type="domain" description="Helicase ATP-binding" evidence="14">
    <location>
        <begin position="76"/>
        <end position="246"/>
    </location>
</feature>
<dbReference type="InterPro" id="IPR032284">
    <property type="entry name" value="RecQ_Zn-bd"/>
</dbReference>
<feature type="compositionally biased region" description="Basic and acidic residues" evidence="12">
    <location>
        <begin position="990"/>
        <end position="1001"/>
    </location>
</feature>
<dbReference type="SMART" id="SM00487">
    <property type="entry name" value="DEXDc"/>
    <property type="match status" value="1"/>
</dbReference>
<dbReference type="GO" id="GO:0016787">
    <property type="term" value="F:hydrolase activity"/>
    <property type="evidence" value="ECO:0007669"/>
    <property type="project" value="UniProtKB-KW"/>
</dbReference>
<dbReference type="PROSITE" id="PS51192">
    <property type="entry name" value="HELICASE_ATP_BIND_1"/>
    <property type="match status" value="1"/>
</dbReference>
<dbReference type="EMBL" id="JANEYG010000030">
    <property type="protein sequence ID" value="KAJ8917869.1"/>
    <property type="molecule type" value="Genomic_DNA"/>
</dbReference>
<evidence type="ECO:0000256" key="9">
    <source>
        <dbReference type="ARBA" id="ARBA00034617"/>
    </source>
</evidence>
<dbReference type="Pfam" id="PF00271">
    <property type="entry name" value="Helicase_C"/>
    <property type="match status" value="1"/>
</dbReference>
<dbReference type="Proteomes" id="UP001159042">
    <property type="component" value="Unassembled WGS sequence"/>
</dbReference>
<keyword evidence="4" id="KW-0378">Hydrolase</keyword>
<dbReference type="SUPFAM" id="SSF46785">
    <property type="entry name" value="Winged helix' DNA-binding domain"/>
    <property type="match status" value="1"/>
</dbReference>
<protein>
    <recommendedName>
        <fullName evidence="10">DNA 3'-5' helicase</fullName>
        <ecNumber evidence="10">5.6.2.4</ecNumber>
    </recommendedName>
</protein>
<evidence type="ECO:0000313" key="16">
    <source>
        <dbReference type="EMBL" id="KAJ8917869.1"/>
    </source>
</evidence>
<dbReference type="InterPro" id="IPR029491">
    <property type="entry name" value="Helicase_HTH"/>
</dbReference>
<dbReference type="CDD" id="cd18794">
    <property type="entry name" value="SF2_C_RecQ"/>
    <property type="match status" value="1"/>
</dbReference>
<dbReference type="Gene3D" id="1.10.150.80">
    <property type="entry name" value="HRDC domain"/>
    <property type="match status" value="1"/>
</dbReference>
<comment type="caution">
    <text evidence="16">The sequence shown here is derived from an EMBL/GenBank/DDBJ whole genome shotgun (WGS) entry which is preliminary data.</text>
</comment>
<dbReference type="EC" id="5.6.2.4" evidence="10"/>
<evidence type="ECO:0000256" key="11">
    <source>
        <dbReference type="ARBA" id="ARBA00049360"/>
    </source>
</evidence>
<evidence type="ECO:0000256" key="8">
    <source>
        <dbReference type="ARBA" id="ARBA00023235"/>
    </source>
</evidence>
<dbReference type="NCBIfam" id="TIGR00614">
    <property type="entry name" value="recQ_fam"/>
    <property type="match status" value="1"/>
</dbReference>
<dbReference type="Pfam" id="PF09382">
    <property type="entry name" value="RQC"/>
    <property type="match status" value="1"/>
</dbReference>
<dbReference type="SMART" id="SM00956">
    <property type="entry name" value="RQC"/>
    <property type="match status" value="1"/>
</dbReference>
<feature type="region of interest" description="Disordered" evidence="12">
    <location>
        <begin position="17"/>
        <end position="49"/>
    </location>
</feature>
<dbReference type="Gene3D" id="3.40.50.300">
    <property type="entry name" value="P-loop containing nucleotide triphosphate hydrolases"/>
    <property type="match status" value="2"/>
</dbReference>
<dbReference type="InterPro" id="IPR001650">
    <property type="entry name" value="Helicase_C-like"/>
</dbReference>
<feature type="region of interest" description="Disordered" evidence="12">
    <location>
        <begin position="927"/>
        <end position="1022"/>
    </location>
</feature>
<keyword evidence="3" id="KW-0547">Nucleotide-binding</keyword>
<dbReference type="SUPFAM" id="SSF52540">
    <property type="entry name" value="P-loop containing nucleoside triphosphate hydrolases"/>
    <property type="match status" value="1"/>
</dbReference>
<dbReference type="SMART" id="SM00490">
    <property type="entry name" value="HELICc"/>
    <property type="match status" value="1"/>
</dbReference>
<evidence type="ECO:0000259" key="14">
    <source>
        <dbReference type="PROSITE" id="PS51192"/>
    </source>
</evidence>
<dbReference type="InterPro" id="IPR004589">
    <property type="entry name" value="DNA_helicase_ATP-dep_RecQ"/>
</dbReference>
<keyword evidence="17" id="KW-1185">Reference proteome</keyword>
<dbReference type="InterPro" id="IPR036388">
    <property type="entry name" value="WH-like_DNA-bd_sf"/>
</dbReference>
<keyword evidence="8" id="KW-0413">Isomerase</keyword>
<feature type="domain" description="Helicase C-terminal" evidence="15">
    <location>
        <begin position="271"/>
        <end position="421"/>
    </location>
</feature>
<proteinExistence type="inferred from homology"/>
<evidence type="ECO:0000256" key="2">
    <source>
        <dbReference type="ARBA" id="ARBA00005446"/>
    </source>
</evidence>
<dbReference type="InterPro" id="IPR011545">
    <property type="entry name" value="DEAD/DEAH_box_helicase_dom"/>
</dbReference>
<sequence>MANYLLDDELKKEFETEWELEHSSHSDSDEGNSKARSNGRHADSNTDCAPGPEHLEVLSKCFGHKNFRPLQWTIINSIISERRDNCAIMSTGYGKSLCYQFPAVYTGGLVFVISPLISLMEDQVLAMQVSSISACLLGTANKKQKETIEEIFENKYSLVYLTPEFCTGEYGQDLLKTLYAKLSISLVAVDEAHCVSSWGHDFRHQYRKLGILKDLMPDVPILAVTATATQQVKDDIIETLQLRNPQITCSGFDRPNLYFSVRLKSPDILGDLRKVMDCKGGQYKFSGSTIIYCITRKQTEDISLLLNATGIKCEPYHAGLSLSQRKETHERFVKDKVDVIIATIAFGMGIDKPDVRNIIHYGASNSIEGYYQEVGRAGRDGLPATCTAFYYNNDFELLRNLKFKSMGSSMGKWDAQIDSMRDYLSTSKCRREFILSYFGDKKAASNAPCCDNCSDHQPDGATYEGLDKDGKYDFTKDAKTFLRAVNALNGRYGINMYVSFLRGSKMSKLSKFVKLDLHGSGSEKSEAWWKGIAILLEKEKYLEKERAQNRYSKCAFAMTTVCVSPKGMTFLKNEAEKLLLVPVPELLRCLKIKSNVWLSTTQNPKPLNPQPLFNKVREDIDKDCSRLYQLLMNKRYELATSQDCMPYSIASNTALMEMAKQKPITLEQFKKCQFEGFTETKIEKFGEEFIETIESTLNFNGGCKNEKMTIKDIISQHPMGMDKRLNPSTFTTHSLFTAGLSIKEIAQKRGMNSNIVESHLIDIMMLGYPVKLSDFEITTNIRDAVIDVIKDIDTGMNFLLPIKNACPPEITYNQIKAVISFLHIRRHLKDLNIPYIEFEDEEAISNLPPEVSVKKETSKSETEVVPNCEPSTSKQYSESEITPTQRLTNLLKTFDELEKSSTKSETDSPDEFEDTILAAACEKLESSFSEMDKETVPQKLGEDEDKANDELSSPTKSETGFDFSVLDSPPRVAMTQKRKIDEGASQSSEVEVKRTQSEKPRVSKSHSKKAKLPPWLTSQRIA</sequence>
<dbReference type="InterPro" id="IPR027417">
    <property type="entry name" value="P-loop_NTPase"/>
</dbReference>
<dbReference type="Pfam" id="PF00570">
    <property type="entry name" value="HRDC"/>
    <property type="match status" value="1"/>
</dbReference>
<evidence type="ECO:0000256" key="4">
    <source>
        <dbReference type="ARBA" id="ARBA00022801"/>
    </source>
</evidence>
<feature type="compositionally biased region" description="Basic and acidic residues" evidence="12">
    <location>
        <begin position="17"/>
        <end position="33"/>
    </location>
</feature>
<dbReference type="InterPro" id="IPR044876">
    <property type="entry name" value="HRDC_dom_sf"/>
</dbReference>
<keyword evidence="6" id="KW-0067">ATP-binding</keyword>
<evidence type="ECO:0000256" key="1">
    <source>
        <dbReference type="ARBA" id="ARBA00001947"/>
    </source>
</evidence>
<dbReference type="Gene3D" id="1.10.10.10">
    <property type="entry name" value="Winged helix-like DNA-binding domain superfamily/Winged helix DNA-binding domain"/>
    <property type="match status" value="1"/>
</dbReference>
<dbReference type="InterPro" id="IPR002121">
    <property type="entry name" value="HRDC_dom"/>
</dbReference>
<keyword evidence="5" id="KW-0347">Helicase</keyword>
<evidence type="ECO:0000256" key="10">
    <source>
        <dbReference type="ARBA" id="ARBA00034808"/>
    </source>
</evidence>
<dbReference type="InterPro" id="IPR018982">
    <property type="entry name" value="RQC_domain"/>
</dbReference>
<dbReference type="Pfam" id="PF14493">
    <property type="entry name" value="HTH_40"/>
    <property type="match status" value="1"/>
</dbReference>
<dbReference type="InterPro" id="IPR010997">
    <property type="entry name" value="HRDC-like_sf"/>
</dbReference>
<dbReference type="PROSITE" id="PS50967">
    <property type="entry name" value="HRDC"/>
    <property type="match status" value="1"/>
</dbReference>
<dbReference type="GO" id="GO:0043138">
    <property type="term" value="F:3'-5' DNA helicase activity"/>
    <property type="evidence" value="ECO:0007669"/>
    <property type="project" value="UniProtKB-EC"/>
</dbReference>
<dbReference type="GO" id="GO:0005524">
    <property type="term" value="F:ATP binding"/>
    <property type="evidence" value="ECO:0007669"/>
    <property type="project" value="UniProtKB-KW"/>
</dbReference>
<evidence type="ECO:0000259" key="13">
    <source>
        <dbReference type="PROSITE" id="PS50967"/>
    </source>
</evidence>
<feature type="domain" description="HRDC" evidence="13">
    <location>
        <begin position="621"/>
        <end position="703"/>
    </location>
</feature>
<keyword evidence="7" id="KW-0238">DNA-binding</keyword>
<evidence type="ECO:0000256" key="12">
    <source>
        <dbReference type="SAM" id="MobiDB-lite"/>
    </source>
</evidence>
<feature type="compositionally biased region" description="Polar residues" evidence="12">
    <location>
        <begin position="869"/>
        <end position="882"/>
    </location>
</feature>
<dbReference type="Pfam" id="PF16124">
    <property type="entry name" value="RecQ_Zn_bind"/>
    <property type="match status" value="1"/>
</dbReference>
<comment type="catalytic activity">
    <reaction evidence="9">
        <text>Couples ATP hydrolysis with the unwinding of duplex DNA by translocating in the 3'-5' direction.</text>
        <dbReference type="EC" id="5.6.2.4"/>
    </reaction>
</comment>
<accession>A0AAV8VUM4</accession>
<dbReference type="SMART" id="SM00341">
    <property type="entry name" value="HRDC"/>
    <property type="match status" value="1"/>
</dbReference>
<dbReference type="SUPFAM" id="SSF47819">
    <property type="entry name" value="HRDC-like"/>
    <property type="match status" value="1"/>
</dbReference>
<dbReference type="GO" id="GO:0006260">
    <property type="term" value="P:DNA replication"/>
    <property type="evidence" value="ECO:0007669"/>
    <property type="project" value="InterPro"/>
</dbReference>
<evidence type="ECO:0000256" key="7">
    <source>
        <dbReference type="ARBA" id="ARBA00023125"/>
    </source>
</evidence>
<reference evidence="16 17" key="1">
    <citation type="journal article" date="2023" name="Insect Mol. Biol.">
        <title>Genome sequencing provides insights into the evolution of gene families encoding plant cell wall-degrading enzymes in longhorned beetles.</title>
        <authorList>
            <person name="Shin N.R."/>
            <person name="Okamura Y."/>
            <person name="Kirsch R."/>
            <person name="Pauchet Y."/>
        </authorList>
    </citation>
    <scope>NUCLEOTIDE SEQUENCE [LARGE SCALE GENOMIC DNA]</scope>
    <source>
        <strain evidence="16">EAD_L_NR</strain>
    </source>
</reference>
<gene>
    <name evidence="16" type="ORF">NQ315_010782</name>
</gene>
<dbReference type="GO" id="GO:0000723">
    <property type="term" value="P:telomere maintenance"/>
    <property type="evidence" value="ECO:0007669"/>
    <property type="project" value="TreeGrafter"/>
</dbReference>
<feature type="region of interest" description="Disordered" evidence="12">
    <location>
        <begin position="854"/>
        <end position="882"/>
    </location>
</feature>
<feature type="compositionally biased region" description="Basic residues" evidence="12">
    <location>
        <begin position="1002"/>
        <end position="1011"/>
    </location>
</feature>
<dbReference type="InterPro" id="IPR036390">
    <property type="entry name" value="WH_DNA-bd_sf"/>
</dbReference>
<dbReference type="GO" id="GO:0000724">
    <property type="term" value="P:double-strand break repair via homologous recombination"/>
    <property type="evidence" value="ECO:0007669"/>
    <property type="project" value="TreeGrafter"/>
</dbReference>
<organism evidence="16 17">
    <name type="scientific">Exocentrus adspersus</name>
    <dbReference type="NCBI Taxonomy" id="1586481"/>
    <lineage>
        <taxon>Eukaryota</taxon>
        <taxon>Metazoa</taxon>
        <taxon>Ecdysozoa</taxon>
        <taxon>Arthropoda</taxon>
        <taxon>Hexapoda</taxon>
        <taxon>Insecta</taxon>
        <taxon>Pterygota</taxon>
        <taxon>Neoptera</taxon>
        <taxon>Endopterygota</taxon>
        <taxon>Coleoptera</taxon>
        <taxon>Polyphaga</taxon>
        <taxon>Cucujiformia</taxon>
        <taxon>Chrysomeloidea</taxon>
        <taxon>Cerambycidae</taxon>
        <taxon>Lamiinae</taxon>
        <taxon>Acanthocinini</taxon>
        <taxon>Exocentrus</taxon>
    </lineage>
</organism>
<comment type="catalytic activity">
    <reaction evidence="11">
        <text>ATP + H2O = ADP + phosphate + H(+)</text>
        <dbReference type="Rhea" id="RHEA:13065"/>
        <dbReference type="ChEBI" id="CHEBI:15377"/>
        <dbReference type="ChEBI" id="CHEBI:15378"/>
        <dbReference type="ChEBI" id="CHEBI:30616"/>
        <dbReference type="ChEBI" id="CHEBI:43474"/>
        <dbReference type="ChEBI" id="CHEBI:456216"/>
    </reaction>
</comment>
<evidence type="ECO:0000259" key="15">
    <source>
        <dbReference type="PROSITE" id="PS51194"/>
    </source>
</evidence>
<evidence type="ECO:0000256" key="3">
    <source>
        <dbReference type="ARBA" id="ARBA00022741"/>
    </source>
</evidence>
<evidence type="ECO:0000313" key="17">
    <source>
        <dbReference type="Proteomes" id="UP001159042"/>
    </source>
</evidence>